<evidence type="ECO:0000256" key="3">
    <source>
        <dbReference type="ARBA" id="ARBA00022553"/>
    </source>
</evidence>
<dbReference type="Pfam" id="PF00072">
    <property type="entry name" value="Response_reg"/>
    <property type="match status" value="1"/>
</dbReference>
<feature type="domain" description="Response regulatory" evidence="11">
    <location>
        <begin position="766"/>
        <end position="882"/>
    </location>
</feature>
<dbReference type="Proteomes" id="UP000636888">
    <property type="component" value="Unassembled WGS sequence"/>
</dbReference>
<keyword evidence="4" id="KW-0808">Transferase</keyword>
<dbReference type="InterPro" id="IPR013655">
    <property type="entry name" value="PAS_fold_3"/>
</dbReference>
<dbReference type="SUPFAM" id="SSF55785">
    <property type="entry name" value="PYP-like sensor domain (PAS domain)"/>
    <property type="match status" value="2"/>
</dbReference>
<dbReference type="AlphaFoldDB" id="A0A8J7SD99"/>
<keyword evidence="6" id="KW-0418">Kinase</keyword>
<dbReference type="PRINTS" id="PR00344">
    <property type="entry name" value="BCTRLSENSOR"/>
</dbReference>
<dbReference type="Gene3D" id="3.40.50.2300">
    <property type="match status" value="1"/>
</dbReference>
<dbReference type="InterPro" id="IPR005467">
    <property type="entry name" value="His_kinase_dom"/>
</dbReference>
<feature type="domain" description="PAS" evidence="12">
    <location>
        <begin position="374"/>
        <end position="443"/>
    </location>
</feature>
<keyword evidence="15" id="KW-1185">Reference proteome</keyword>
<comment type="caution">
    <text evidence="14">The sequence shown here is derived from an EMBL/GenBank/DDBJ whole genome shotgun (WGS) entry which is preliminary data.</text>
</comment>
<dbReference type="PROSITE" id="PS50109">
    <property type="entry name" value="HIS_KIN"/>
    <property type="match status" value="1"/>
</dbReference>
<evidence type="ECO:0000259" key="10">
    <source>
        <dbReference type="PROSITE" id="PS50109"/>
    </source>
</evidence>
<organism evidence="14 15">
    <name type="scientific">Geomesophilobacter sediminis</name>
    <dbReference type="NCBI Taxonomy" id="2798584"/>
    <lineage>
        <taxon>Bacteria</taxon>
        <taxon>Pseudomonadati</taxon>
        <taxon>Thermodesulfobacteriota</taxon>
        <taxon>Desulfuromonadia</taxon>
        <taxon>Geobacterales</taxon>
        <taxon>Geobacteraceae</taxon>
        <taxon>Geomesophilobacter</taxon>
    </lineage>
</organism>
<dbReference type="PROSITE" id="PS50113">
    <property type="entry name" value="PAC"/>
    <property type="match status" value="2"/>
</dbReference>
<dbReference type="GO" id="GO:0000155">
    <property type="term" value="F:phosphorelay sensor kinase activity"/>
    <property type="evidence" value="ECO:0007669"/>
    <property type="project" value="InterPro"/>
</dbReference>
<dbReference type="SUPFAM" id="SSF52172">
    <property type="entry name" value="CheY-like"/>
    <property type="match status" value="1"/>
</dbReference>
<evidence type="ECO:0000313" key="14">
    <source>
        <dbReference type="EMBL" id="MBJ6727694.1"/>
    </source>
</evidence>
<evidence type="ECO:0000256" key="6">
    <source>
        <dbReference type="ARBA" id="ARBA00022777"/>
    </source>
</evidence>
<dbReference type="PROSITE" id="PS50110">
    <property type="entry name" value="RESPONSE_REGULATORY"/>
    <property type="match status" value="1"/>
</dbReference>
<feature type="modified residue" description="4-aspartylphosphate" evidence="9">
    <location>
        <position position="817"/>
    </location>
</feature>
<dbReference type="InterPro" id="IPR013767">
    <property type="entry name" value="PAS_fold"/>
</dbReference>
<dbReference type="Pfam" id="PF02518">
    <property type="entry name" value="HATPase_c"/>
    <property type="match status" value="1"/>
</dbReference>
<dbReference type="Pfam" id="PF00989">
    <property type="entry name" value="PAS"/>
    <property type="match status" value="1"/>
</dbReference>
<dbReference type="PANTHER" id="PTHR43065:SF42">
    <property type="entry name" value="TWO-COMPONENT SENSOR PPRA"/>
    <property type="match status" value="1"/>
</dbReference>
<evidence type="ECO:0000256" key="9">
    <source>
        <dbReference type="PROSITE-ProRule" id="PRU00169"/>
    </source>
</evidence>
<dbReference type="RefSeq" id="WP_199386836.1">
    <property type="nucleotide sequence ID" value="NZ_JAEMHM010000028.1"/>
</dbReference>
<keyword evidence="8" id="KW-0902">Two-component regulatory system</keyword>
<evidence type="ECO:0000259" key="11">
    <source>
        <dbReference type="PROSITE" id="PS50110"/>
    </source>
</evidence>
<evidence type="ECO:0000256" key="4">
    <source>
        <dbReference type="ARBA" id="ARBA00022679"/>
    </source>
</evidence>
<dbReference type="GO" id="GO:0006355">
    <property type="term" value="P:regulation of DNA-templated transcription"/>
    <property type="evidence" value="ECO:0007669"/>
    <property type="project" value="InterPro"/>
</dbReference>
<feature type="domain" description="PAC" evidence="13">
    <location>
        <begin position="447"/>
        <end position="500"/>
    </location>
</feature>
<dbReference type="Gene3D" id="3.30.565.10">
    <property type="entry name" value="Histidine kinase-like ATPase, C-terminal domain"/>
    <property type="match status" value="1"/>
</dbReference>
<keyword evidence="3 9" id="KW-0597">Phosphoprotein</keyword>
<dbReference type="NCBIfam" id="TIGR00229">
    <property type="entry name" value="sensory_box"/>
    <property type="match status" value="2"/>
</dbReference>
<evidence type="ECO:0000256" key="5">
    <source>
        <dbReference type="ARBA" id="ARBA00022741"/>
    </source>
</evidence>
<evidence type="ECO:0000259" key="12">
    <source>
        <dbReference type="PROSITE" id="PS50112"/>
    </source>
</evidence>
<accession>A0A8J7SD99</accession>
<dbReference type="CDD" id="cd00156">
    <property type="entry name" value="REC"/>
    <property type="match status" value="1"/>
</dbReference>
<evidence type="ECO:0000259" key="13">
    <source>
        <dbReference type="PROSITE" id="PS50113"/>
    </source>
</evidence>
<dbReference type="InterPro" id="IPR003661">
    <property type="entry name" value="HisK_dim/P_dom"/>
</dbReference>
<dbReference type="InterPro" id="IPR036097">
    <property type="entry name" value="HisK_dim/P_sf"/>
</dbReference>
<feature type="domain" description="PAC" evidence="13">
    <location>
        <begin position="326"/>
        <end position="377"/>
    </location>
</feature>
<dbReference type="SUPFAM" id="SSF47384">
    <property type="entry name" value="Homodimeric domain of signal transducing histidine kinase"/>
    <property type="match status" value="1"/>
</dbReference>
<evidence type="ECO:0000256" key="7">
    <source>
        <dbReference type="ARBA" id="ARBA00022840"/>
    </source>
</evidence>
<dbReference type="InterPro" id="IPR036890">
    <property type="entry name" value="HATPase_C_sf"/>
</dbReference>
<dbReference type="GO" id="GO:0005524">
    <property type="term" value="F:ATP binding"/>
    <property type="evidence" value="ECO:0007669"/>
    <property type="project" value="UniProtKB-KW"/>
</dbReference>
<dbReference type="Gene3D" id="3.30.450.20">
    <property type="entry name" value="PAS domain"/>
    <property type="match status" value="2"/>
</dbReference>
<dbReference type="SUPFAM" id="SSF55874">
    <property type="entry name" value="ATPase domain of HSP90 chaperone/DNA topoisomerase II/histidine kinase"/>
    <property type="match status" value="1"/>
</dbReference>
<evidence type="ECO:0000256" key="1">
    <source>
        <dbReference type="ARBA" id="ARBA00000085"/>
    </source>
</evidence>
<dbReference type="EC" id="2.7.13.3" evidence="2"/>
<dbReference type="PANTHER" id="PTHR43065">
    <property type="entry name" value="SENSOR HISTIDINE KINASE"/>
    <property type="match status" value="1"/>
</dbReference>
<dbReference type="InterPro" id="IPR004358">
    <property type="entry name" value="Sig_transdc_His_kin-like_C"/>
</dbReference>
<dbReference type="Pfam" id="PF08447">
    <property type="entry name" value="PAS_3"/>
    <property type="match status" value="1"/>
</dbReference>
<name>A0A8J7SD99_9BACT</name>
<dbReference type="CDD" id="cd00130">
    <property type="entry name" value="PAS"/>
    <property type="match status" value="2"/>
</dbReference>
<evidence type="ECO:0000256" key="8">
    <source>
        <dbReference type="ARBA" id="ARBA00023012"/>
    </source>
</evidence>
<dbReference type="CDD" id="cd00082">
    <property type="entry name" value="HisKA"/>
    <property type="match status" value="1"/>
</dbReference>
<protein>
    <recommendedName>
        <fullName evidence="2">histidine kinase</fullName>
        <ecNumber evidence="2">2.7.13.3</ecNumber>
    </recommendedName>
</protein>
<dbReference type="SMART" id="SM00387">
    <property type="entry name" value="HATPase_c"/>
    <property type="match status" value="1"/>
</dbReference>
<dbReference type="EMBL" id="JAEMHM010000028">
    <property type="protein sequence ID" value="MBJ6727694.1"/>
    <property type="molecule type" value="Genomic_DNA"/>
</dbReference>
<dbReference type="Gene3D" id="1.10.287.130">
    <property type="match status" value="1"/>
</dbReference>
<dbReference type="InterPro" id="IPR000700">
    <property type="entry name" value="PAS-assoc_C"/>
</dbReference>
<reference evidence="14" key="1">
    <citation type="submission" date="2020-12" db="EMBL/GenBank/DDBJ databases">
        <title>Geomonas sp. Red875, isolated from river sediment.</title>
        <authorList>
            <person name="Xu Z."/>
            <person name="Zhang Z."/>
            <person name="Masuda Y."/>
            <person name="Itoh H."/>
            <person name="Senoo K."/>
        </authorList>
    </citation>
    <scope>NUCLEOTIDE SEQUENCE</scope>
    <source>
        <strain evidence="14">Red875</strain>
    </source>
</reference>
<dbReference type="SMART" id="SM00388">
    <property type="entry name" value="HisKA"/>
    <property type="match status" value="1"/>
</dbReference>
<dbReference type="InterPro" id="IPR000014">
    <property type="entry name" value="PAS"/>
</dbReference>
<dbReference type="InterPro" id="IPR003594">
    <property type="entry name" value="HATPase_dom"/>
</dbReference>
<dbReference type="SMART" id="SM00086">
    <property type="entry name" value="PAC"/>
    <property type="match status" value="2"/>
</dbReference>
<feature type="domain" description="PAS" evidence="12">
    <location>
        <begin position="249"/>
        <end position="307"/>
    </location>
</feature>
<dbReference type="InterPro" id="IPR001610">
    <property type="entry name" value="PAC"/>
</dbReference>
<proteinExistence type="predicted"/>
<dbReference type="InterPro" id="IPR011006">
    <property type="entry name" value="CheY-like_superfamily"/>
</dbReference>
<keyword evidence="7" id="KW-0067">ATP-binding</keyword>
<dbReference type="InterPro" id="IPR035965">
    <property type="entry name" value="PAS-like_dom_sf"/>
</dbReference>
<dbReference type="SMART" id="SM00091">
    <property type="entry name" value="PAS"/>
    <property type="match status" value="2"/>
</dbReference>
<evidence type="ECO:0000313" key="15">
    <source>
        <dbReference type="Proteomes" id="UP000636888"/>
    </source>
</evidence>
<dbReference type="Pfam" id="PF11845">
    <property type="entry name" value="Tll0287-like"/>
    <property type="match status" value="1"/>
</dbReference>
<gene>
    <name evidence="14" type="ORF">JFN93_23550</name>
</gene>
<comment type="catalytic activity">
    <reaction evidence="1">
        <text>ATP + protein L-histidine = ADP + protein N-phospho-L-histidine.</text>
        <dbReference type="EC" id="2.7.13.3"/>
    </reaction>
</comment>
<sequence length="884" mass="98882">MRMDGLKGFSTKYGLVFFLCWTAVIGALASITLYFHHADTLKEAEHEARDYFRLNMFYRAWAAKMGGVYVDAGKVVPNPHLNVPDRDVTTTTGKQLTLVNPAYMTRMVFDSLRTASTDPIVSRIVSLKPLNPRNVPDVWERDALLGFEQRKYRERSEVAQIEGRPYLRLISAFITDPPCLKCHGFQGYRTGDIRGGITVSVPLTNRLLLERASDWRIGGGYLLLWIVGNVGIATASRRRWEYEKKLHASERKFRTVCDWTQDWEYWIGRDGSLQYVSPSALEVTGYPAEEFVKDPGLAIRIVHPEDRGAFETHTVDGHTRSGPVAESMEFRIVTRQGETRWIQHNCRPIFEGEVFLGRRASNRDITEQKGADAKVSRLSAIVESSDDAIISMSPDGIVTSWNRGAEKIFGFREAEMLGQRPTRLYPPDRFDEEGRILAVLAGGESVEPLETVRVDKEGRRLDLSVTASPIRDRVSGAVIGISVIARDISDMKRTAEERLQLERQMLQTQKLESLGVLAGGIAHDFNNILMAIIGNADLALMRINRESPARDNLLQVQDAASRAADLARQMLAYSGKGKFSIENIDLNLLVQEMTHMLEVSISKKAVLRFNLHQPLALIAADATQLRQIVMNLVINASEAIGDRSGVIAISTGCMNCDRRYLDQFSLEGTIEEGPYVYLEVADTGCGMDRETMARIFDPFFTTKFTGRGLGMAAVQGIIRGHKGAIKVYSELGKGTCFKVFFPSTSKLIDVVDERRVRDQEWKGSGTALLVDDEESVLGIGSDMLRELGFEVLTAPNGRQAVELFQAHRDRITCVILDLTMPHMDGEQTFRELRQIDPEVKVVMSSGYNEDEVTQKFTGKGLAGFIQKPYKCSTLQETLNAALGR</sequence>
<dbReference type="SMART" id="SM00448">
    <property type="entry name" value="REC"/>
    <property type="match status" value="1"/>
</dbReference>
<keyword evidence="5" id="KW-0547">Nucleotide-binding</keyword>
<dbReference type="InterPro" id="IPR001789">
    <property type="entry name" value="Sig_transdc_resp-reg_receiver"/>
</dbReference>
<feature type="domain" description="Histidine kinase" evidence="10">
    <location>
        <begin position="520"/>
        <end position="745"/>
    </location>
</feature>
<dbReference type="PROSITE" id="PS50112">
    <property type="entry name" value="PAS"/>
    <property type="match status" value="2"/>
</dbReference>
<evidence type="ECO:0000256" key="2">
    <source>
        <dbReference type="ARBA" id="ARBA00012438"/>
    </source>
</evidence>
<dbReference type="InterPro" id="IPR021796">
    <property type="entry name" value="Tll0287-like_dom"/>
</dbReference>